<gene>
    <name evidence="2" type="ORF">THITE_2171055</name>
</gene>
<evidence type="ECO:0000313" key="2">
    <source>
        <dbReference type="EMBL" id="AEO69541.1"/>
    </source>
</evidence>
<sequence>MFLKAALSTVLIAGLAQASPVPVERRELGGILICNEPNAQGHCEYGVYKLETCYNLPPALIHNAATFAPDGEAFFCYPYLMECGGICTSPEGCTLGAVSFNYEHKFNLTATGWNKYITSFDCHSNKTTTPETWRR</sequence>
<keyword evidence="3" id="KW-1185">Reference proteome</keyword>
<protein>
    <submittedName>
        <fullName evidence="2">Uncharacterized protein</fullName>
    </submittedName>
</protein>
<evidence type="ECO:0000256" key="1">
    <source>
        <dbReference type="SAM" id="SignalP"/>
    </source>
</evidence>
<reference evidence="2 3" key="1">
    <citation type="journal article" date="2011" name="Nat. Biotechnol.">
        <title>Comparative genomic analysis of the thermophilic biomass-degrading fungi Myceliophthora thermophila and Thielavia terrestris.</title>
        <authorList>
            <person name="Berka R.M."/>
            <person name="Grigoriev I.V."/>
            <person name="Otillar R."/>
            <person name="Salamov A."/>
            <person name="Grimwood J."/>
            <person name="Reid I."/>
            <person name="Ishmael N."/>
            <person name="John T."/>
            <person name="Darmond C."/>
            <person name="Moisan M.-C."/>
            <person name="Henrissat B."/>
            <person name="Coutinho P.M."/>
            <person name="Lombard V."/>
            <person name="Natvig D.O."/>
            <person name="Lindquist E."/>
            <person name="Schmutz J."/>
            <person name="Lucas S."/>
            <person name="Harris P."/>
            <person name="Powlowski J."/>
            <person name="Bellemare A."/>
            <person name="Taylor D."/>
            <person name="Butler G."/>
            <person name="de Vries R.P."/>
            <person name="Allijn I.E."/>
            <person name="van den Brink J."/>
            <person name="Ushinsky S."/>
            <person name="Storms R."/>
            <person name="Powell A.J."/>
            <person name="Paulsen I.T."/>
            <person name="Elbourne L.D.H."/>
            <person name="Baker S.E."/>
            <person name="Magnuson J."/>
            <person name="LaBoissiere S."/>
            <person name="Clutterbuck A.J."/>
            <person name="Martinez D."/>
            <person name="Wogulis M."/>
            <person name="de Leon A.L."/>
            <person name="Rey M.W."/>
            <person name="Tsang A."/>
        </authorList>
    </citation>
    <scope>NUCLEOTIDE SEQUENCE [LARGE SCALE GENOMIC DNA]</scope>
    <source>
        <strain evidence="3">ATCC 38088 / NRRL 8126</strain>
    </source>
</reference>
<dbReference type="KEGG" id="ttt:THITE_2171055"/>
<feature type="signal peptide" evidence="1">
    <location>
        <begin position="1"/>
        <end position="18"/>
    </location>
</feature>
<accession>G2R9J7</accession>
<keyword evidence="1" id="KW-0732">Signal</keyword>
<dbReference type="GeneID" id="11519952"/>
<evidence type="ECO:0000313" key="3">
    <source>
        <dbReference type="Proteomes" id="UP000008181"/>
    </source>
</evidence>
<dbReference type="OrthoDB" id="2910287at2759"/>
<organism evidence="2 3">
    <name type="scientific">Thermothielavioides terrestris (strain ATCC 38088 / NRRL 8126)</name>
    <name type="common">Thielavia terrestris</name>
    <dbReference type="NCBI Taxonomy" id="578455"/>
    <lineage>
        <taxon>Eukaryota</taxon>
        <taxon>Fungi</taxon>
        <taxon>Dikarya</taxon>
        <taxon>Ascomycota</taxon>
        <taxon>Pezizomycotina</taxon>
        <taxon>Sordariomycetes</taxon>
        <taxon>Sordariomycetidae</taxon>
        <taxon>Sordariales</taxon>
        <taxon>Chaetomiaceae</taxon>
        <taxon>Thermothielavioides</taxon>
        <taxon>Thermothielavioides terrestris</taxon>
    </lineage>
</organism>
<dbReference type="HOGENOM" id="CLU_137522_0_0_1"/>
<dbReference type="eggNOG" id="ENOG502TH59">
    <property type="taxonomic scope" value="Eukaryota"/>
</dbReference>
<dbReference type="RefSeq" id="XP_003655877.1">
    <property type="nucleotide sequence ID" value="XM_003655829.1"/>
</dbReference>
<dbReference type="AlphaFoldDB" id="G2R9J7"/>
<dbReference type="EMBL" id="CP003012">
    <property type="protein sequence ID" value="AEO69541.1"/>
    <property type="molecule type" value="Genomic_DNA"/>
</dbReference>
<feature type="chain" id="PRO_5003437042" evidence="1">
    <location>
        <begin position="19"/>
        <end position="135"/>
    </location>
</feature>
<dbReference type="Proteomes" id="UP000008181">
    <property type="component" value="Chromosome 4"/>
</dbReference>
<name>G2R9J7_THETT</name>
<proteinExistence type="predicted"/>